<evidence type="ECO:0000313" key="1">
    <source>
        <dbReference type="EMBL" id="KAJ1349076.1"/>
    </source>
</evidence>
<dbReference type="Proteomes" id="UP001196413">
    <property type="component" value="Unassembled WGS sequence"/>
</dbReference>
<dbReference type="EMBL" id="JAHQIW010000605">
    <property type="protein sequence ID" value="KAJ1349076.1"/>
    <property type="molecule type" value="Genomic_DNA"/>
</dbReference>
<sequence length="85" mass="9926">MESKLLDLRMVMGWVKPLLVERKLDEENGAEPTHVHSVRLFATSHVQWKIRKKRLITNREMTVLECSHFFITGYLISFAGLKRAS</sequence>
<comment type="caution">
    <text evidence="1">The sequence shown here is derived from an EMBL/GenBank/DDBJ whole genome shotgun (WGS) entry which is preliminary data.</text>
</comment>
<evidence type="ECO:0000313" key="2">
    <source>
        <dbReference type="Proteomes" id="UP001196413"/>
    </source>
</evidence>
<dbReference type="AlphaFoldDB" id="A0AAD5QJE4"/>
<proteinExistence type="predicted"/>
<gene>
    <name evidence="1" type="ORF">KIN20_004523</name>
</gene>
<accession>A0AAD5QJE4</accession>
<protein>
    <submittedName>
        <fullName evidence="1">Uncharacterized protein</fullName>
    </submittedName>
</protein>
<keyword evidence="2" id="KW-1185">Reference proteome</keyword>
<name>A0AAD5QJE4_PARTN</name>
<organism evidence="1 2">
    <name type="scientific">Parelaphostrongylus tenuis</name>
    <name type="common">Meningeal worm</name>
    <dbReference type="NCBI Taxonomy" id="148309"/>
    <lineage>
        <taxon>Eukaryota</taxon>
        <taxon>Metazoa</taxon>
        <taxon>Ecdysozoa</taxon>
        <taxon>Nematoda</taxon>
        <taxon>Chromadorea</taxon>
        <taxon>Rhabditida</taxon>
        <taxon>Rhabditina</taxon>
        <taxon>Rhabditomorpha</taxon>
        <taxon>Strongyloidea</taxon>
        <taxon>Metastrongylidae</taxon>
        <taxon>Parelaphostrongylus</taxon>
    </lineage>
</organism>
<reference evidence="1" key="1">
    <citation type="submission" date="2021-06" db="EMBL/GenBank/DDBJ databases">
        <title>Parelaphostrongylus tenuis whole genome reference sequence.</title>
        <authorList>
            <person name="Garwood T.J."/>
            <person name="Larsen P.A."/>
            <person name="Fountain-Jones N.M."/>
            <person name="Garbe J.R."/>
            <person name="Macchietto M.G."/>
            <person name="Kania S.A."/>
            <person name="Gerhold R.W."/>
            <person name="Richards J.E."/>
            <person name="Wolf T.M."/>
        </authorList>
    </citation>
    <scope>NUCLEOTIDE SEQUENCE</scope>
    <source>
        <strain evidence="1">MNPRO001-30</strain>
        <tissue evidence="1">Meninges</tissue>
    </source>
</reference>